<dbReference type="EMBL" id="QJJM01000011">
    <property type="protein sequence ID" value="PXW72995.1"/>
    <property type="molecule type" value="Genomic_DNA"/>
</dbReference>
<dbReference type="PANTHER" id="PTHR23131:SF4">
    <property type="entry name" value="METALLO-BETA-LACTAMASE SUPERFAMILY POTEIN"/>
    <property type="match status" value="1"/>
</dbReference>
<accession>A0A2V3UY12</accession>
<evidence type="ECO:0000313" key="2">
    <source>
        <dbReference type="EMBL" id="PXW72995.1"/>
    </source>
</evidence>
<dbReference type="InterPro" id="IPR036866">
    <property type="entry name" value="RibonucZ/Hydroxyglut_hydro"/>
</dbReference>
<evidence type="ECO:0000313" key="3">
    <source>
        <dbReference type="Proteomes" id="UP000248014"/>
    </source>
</evidence>
<dbReference type="Pfam" id="PF21221">
    <property type="entry name" value="B_lactamase-like_C"/>
    <property type="match status" value="1"/>
</dbReference>
<dbReference type="AlphaFoldDB" id="A0A2V3UY12"/>
<gene>
    <name evidence="2" type="ORF">C7451_111117</name>
</gene>
<keyword evidence="3" id="KW-1185">Reference proteome</keyword>
<dbReference type="SUPFAM" id="SSF56281">
    <property type="entry name" value="Metallo-hydrolase/oxidoreductase"/>
    <property type="match status" value="1"/>
</dbReference>
<reference evidence="2 3" key="1">
    <citation type="submission" date="2018-05" db="EMBL/GenBank/DDBJ databases">
        <title>Genomic Encyclopedia of Type Strains, Phase IV (KMG-IV): sequencing the most valuable type-strain genomes for metagenomic binning, comparative biology and taxonomic classification.</title>
        <authorList>
            <person name="Goeker M."/>
        </authorList>
    </citation>
    <scope>NUCLEOTIDE SEQUENCE [LARGE SCALE GENOMIC DNA]</scope>
    <source>
        <strain evidence="2 3">DSM 3183</strain>
    </source>
</reference>
<comment type="caution">
    <text evidence="2">The sequence shown here is derived from an EMBL/GenBank/DDBJ whole genome shotgun (WGS) entry which is preliminary data.</text>
</comment>
<feature type="domain" description="Metallo-beta-lactamase" evidence="1">
    <location>
        <begin position="70"/>
        <end position="292"/>
    </location>
</feature>
<dbReference type="OrthoDB" id="2971563at2"/>
<evidence type="ECO:0000259" key="1">
    <source>
        <dbReference type="SMART" id="SM00849"/>
    </source>
</evidence>
<dbReference type="Proteomes" id="UP000248014">
    <property type="component" value="Unassembled WGS sequence"/>
</dbReference>
<proteinExistence type="predicted"/>
<dbReference type="GO" id="GO:0016787">
    <property type="term" value="F:hydrolase activity"/>
    <property type="evidence" value="ECO:0007669"/>
    <property type="project" value="UniProtKB-KW"/>
</dbReference>
<dbReference type="Pfam" id="PF00753">
    <property type="entry name" value="Lactamase_B"/>
    <property type="match status" value="1"/>
</dbReference>
<dbReference type="InterPro" id="IPR050662">
    <property type="entry name" value="Sec-metab_biosynth-thioest"/>
</dbReference>
<dbReference type="PANTHER" id="PTHR23131">
    <property type="entry name" value="ENDORIBONUCLEASE LACTB2"/>
    <property type="match status" value="1"/>
</dbReference>
<dbReference type="InterPro" id="IPR036388">
    <property type="entry name" value="WH-like_DNA-bd_sf"/>
</dbReference>
<organism evidence="2 3">
    <name type="scientific">Blastomonas natatoria</name>
    <dbReference type="NCBI Taxonomy" id="34015"/>
    <lineage>
        <taxon>Bacteria</taxon>
        <taxon>Pseudomonadati</taxon>
        <taxon>Pseudomonadota</taxon>
        <taxon>Alphaproteobacteria</taxon>
        <taxon>Sphingomonadales</taxon>
        <taxon>Sphingomonadaceae</taxon>
        <taxon>Blastomonas</taxon>
    </lineage>
</organism>
<dbReference type="Gene3D" id="1.10.10.10">
    <property type="entry name" value="Winged helix-like DNA-binding domain superfamily/Winged helix DNA-binding domain"/>
    <property type="match status" value="1"/>
</dbReference>
<dbReference type="Gene3D" id="3.60.15.10">
    <property type="entry name" value="Ribonuclease Z/Hydroxyacylglutathione hydrolase-like"/>
    <property type="match status" value="1"/>
</dbReference>
<keyword evidence="2" id="KW-0378">Hydrolase</keyword>
<dbReference type="InterPro" id="IPR001279">
    <property type="entry name" value="Metallo-B-lactamas"/>
</dbReference>
<dbReference type="SMART" id="SM00849">
    <property type="entry name" value="Lactamase_B"/>
    <property type="match status" value="1"/>
</dbReference>
<sequence length="378" mass="41752">MSDTAVPEELATRSGPPAYDASLADHGLEPKEFRGLTYPLGDHAPGYGEYFAIAPGLGWTRLPVPGSLDHINIWLLDDRDEQGEGVAIVDTGLYMPASTDAWKKLFAEGLQGRRITRVLVTHFHPDHVGAAGWLCRRFGIRLWMNRTEWLMARMLTADVREQPPEEAIDQMRLAGWDEARLDEMRARGWGNFARMVAPLPIGHVRMDDGGEVQIGERRWTVMTGGGHTPEHACLIDKAGQVVIAGDQILPRITSNVSIMASEPTADPLREWLDSIAKFRAALTGDELILPAHGFPFTGVHARLDALAEGHHDRLDALEAALKEQPMRAVDTFGILFARKVDDSVYGIATGEAMAHLRYLEYASRATCTVRDGVAWYSA</sequence>
<name>A0A2V3UY12_9SPHN</name>
<protein>
    <submittedName>
        <fullName evidence="2">Glyoxylase-like metal-dependent hydrolase (Beta-lactamase superfamily II)</fullName>
    </submittedName>
</protein>
<dbReference type="InterPro" id="IPR048933">
    <property type="entry name" value="B_lactamase-like_C"/>
</dbReference>
<dbReference type="RefSeq" id="WP_110299678.1">
    <property type="nucleotide sequence ID" value="NZ_QJJM01000011.1"/>
</dbReference>